<dbReference type="OrthoDB" id="86584at2"/>
<organism evidence="1 2">
    <name type="scientific">Marinospirillum celere</name>
    <dbReference type="NCBI Taxonomy" id="1122252"/>
    <lineage>
        <taxon>Bacteria</taxon>
        <taxon>Pseudomonadati</taxon>
        <taxon>Pseudomonadota</taxon>
        <taxon>Gammaproteobacteria</taxon>
        <taxon>Oceanospirillales</taxon>
        <taxon>Oceanospirillaceae</taxon>
        <taxon>Marinospirillum</taxon>
    </lineage>
</organism>
<reference evidence="1 2" key="1">
    <citation type="submission" date="2016-10" db="EMBL/GenBank/DDBJ databases">
        <authorList>
            <person name="de Groot N.N."/>
        </authorList>
    </citation>
    <scope>NUCLEOTIDE SEQUENCE [LARGE SCALE GENOMIC DNA]</scope>
    <source>
        <strain evidence="1 2">DSM 18438</strain>
    </source>
</reference>
<name>A0A1I1GQT4_9GAMM</name>
<evidence type="ECO:0000313" key="2">
    <source>
        <dbReference type="Proteomes" id="UP000199058"/>
    </source>
</evidence>
<dbReference type="NCBIfam" id="NF038110">
    <property type="entry name" value="Lys_methyl_FliB"/>
    <property type="match status" value="1"/>
</dbReference>
<proteinExistence type="predicted"/>
<dbReference type="EMBL" id="FOLH01000003">
    <property type="protein sequence ID" value="SFC13856.1"/>
    <property type="molecule type" value="Genomic_DNA"/>
</dbReference>
<dbReference type="AlphaFoldDB" id="A0A1I1GQT4"/>
<gene>
    <name evidence="1" type="ORF">SAMN05660443_1574</name>
</gene>
<protein>
    <recommendedName>
        <fullName evidence="3">Lysine-N-methylase</fullName>
    </recommendedName>
</protein>
<evidence type="ECO:0000313" key="1">
    <source>
        <dbReference type="EMBL" id="SFC13856.1"/>
    </source>
</evidence>
<dbReference type="Proteomes" id="UP000199058">
    <property type="component" value="Unassembled WGS sequence"/>
</dbReference>
<dbReference type="RefSeq" id="WP_091961653.1">
    <property type="nucleotide sequence ID" value="NZ_FOLH01000003.1"/>
</dbReference>
<keyword evidence="2" id="KW-1185">Reference proteome</keyword>
<accession>A0A1I1GQT4</accession>
<dbReference type="STRING" id="1122252.SAMN05660443_1574"/>
<sequence>MQQDTLAPRYVRQFQCTGSKCPDNCCHSWHVGVDPETWRGYKSNPALIPLMQDKLVDNQDLVTKETTPGYIKLDPATNLCTLQEPSGLCKLQKDFGEAALCKTCDNYPRSFKLLGEDLIGTLTDSCPEAARLLISDPDALELEFGPLQLPNNPLVYTAEAPNHFAERYQLLQTLITLLRYRGISLEMRLFICGLLIQRAQTLLDEGGDVSMQQLTELFVNLTGEGYFNEQAQALGKNNDPALGLVILKVLIKEKRGKSAFNDELQTALQGLEITNKTSLGSQHIKKLQEARKRYLNPLEKKQGHALENLVVNWLLRDLFPIQKQNLNDGWAHIMARYLLLRTLICGVALKQKNLNKKDMARIAYRFGRGVSHSQVLSTLLLELAGRDLDNATVFSKALDL</sequence>
<evidence type="ECO:0008006" key="3">
    <source>
        <dbReference type="Google" id="ProtNLM"/>
    </source>
</evidence>